<dbReference type="Proteomes" id="UP000289738">
    <property type="component" value="Chromosome B04"/>
</dbReference>
<feature type="region of interest" description="Disordered" evidence="3">
    <location>
        <begin position="131"/>
        <end position="156"/>
    </location>
</feature>
<dbReference type="EMBL" id="SDMP01000014">
    <property type="protein sequence ID" value="RYR14503.1"/>
    <property type="molecule type" value="Genomic_DNA"/>
</dbReference>
<protein>
    <recommendedName>
        <fullName evidence="6">Protein kinase domain-containing protein</fullName>
    </recommendedName>
</protein>
<dbReference type="EMBL" id="SDMP01000014">
    <property type="protein sequence ID" value="RYR14504.1"/>
    <property type="molecule type" value="Genomic_DNA"/>
</dbReference>
<evidence type="ECO:0000313" key="5">
    <source>
        <dbReference type="Proteomes" id="UP000289738"/>
    </source>
</evidence>
<dbReference type="STRING" id="3818.A0A444ZK13"/>
<evidence type="ECO:0000313" key="4">
    <source>
        <dbReference type="EMBL" id="RYR14504.1"/>
    </source>
</evidence>
<reference evidence="4 5" key="1">
    <citation type="submission" date="2019-01" db="EMBL/GenBank/DDBJ databases">
        <title>Sequencing of cultivated peanut Arachis hypogaea provides insights into genome evolution and oil improvement.</title>
        <authorList>
            <person name="Chen X."/>
        </authorList>
    </citation>
    <scope>NUCLEOTIDE SEQUENCE [LARGE SCALE GENOMIC DNA]</scope>
    <source>
        <strain evidence="5">cv. Fuhuasheng</strain>
        <strain evidence="4">GDAAS-fuhuasheng2018</strain>
        <tissue evidence="4">Leaves</tissue>
    </source>
</reference>
<dbReference type="Gene3D" id="1.10.510.10">
    <property type="entry name" value="Transferase(Phosphotransferase) domain 1"/>
    <property type="match status" value="1"/>
</dbReference>
<sequence length="279" mass="31646">MKNQRNESDAEEERSSKRTPLLSSWVVSTVPTSLQRCHYPPLEGDLIAALYCHEAVASCRQGFRRRRALPLSLLIHRRCCQVPSPSPSQAGKGENEQNVRERRSSHRCYTPNYHWCFQSHRCCCAAASGVRRRRQGPPSPRSSVKSNANGKENKEAANGDLGKWLCFASASRFRKLPESSALIGKANFLTGFLLPLGYFCRLLIFDNIENGSLKEHLNDPLKTPLNWRMRLQIANEVVAALEYLFLFNDPPAYHVSISSSNIMLDENFAAKIRKHFFSH</sequence>
<comment type="caution">
    <text evidence="4">The sequence shown here is derived from an EMBL/GenBank/DDBJ whole genome shotgun (WGS) entry which is preliminary data.</text>
</comment>
<proteinExistence type="predicted"/>
<dbReference type="InterPro" id="IPR011009">
    <property type="entry name" value="Kinase-like_dom_sf"/>
</dbReference>
<dbReference type="AlphaFoldDB" id="A0A444ZK13"/>
<evidence type="ECO:0000256" key="3">
    <source>
        <dbReference type="SAM" id="MobiDB-lite"/>
    </source>
</evidence>
<accession>A0A444ZK13</accession>
<dbReference type="GO" id="GO:0005886">
    <property type="term" value="C:plasma membrane"/>
    <property type="evidence" value="ECO:0007669"/>
    <property type="project" value="TreeGrafter"/>
</dbReference>
<name>A0A444ZK13_ARAHY</name>
<dbReference type="SUPFAM" id="SSF56112">
    <property type="entry name" value="Protein kinase-like (PK-like)"/>
    <property type="match status" value="1"/>
</dbReference>
<evidence type="ECO:0000256" key="1">
    <source>
        <dbReference type="ARBA" id="ARBA00022741"/>
    </source>
</evidence>
<dbReference type="PANTHER" id="PTHR27001:SF20">
    <property type="entry name" value="PROTEIN KINASE SUPERFAMILY PROTEIN"/>
    <property type="match status" value="1"/>
</dbReference>
<dbReference type="GO" id="GO:0005524">
    <property type="term" value="F:ATP binding"/>
    <property type="evidence" value="ECO:0007669"/>
    <property type="project" value="UniProtKB-KW"/>
</dbReference>
<gene>
    <name evidence="4" type="ORF">Ahy_B04g071088</name>
</gene>
<dbReference type="PANTHER" id="PTHR27001">
    <property type="entry name" value="OS01G0253100 PROTEIN"/>
    <property type="match status" value="1"/>
</dbReference>
<organism evidence="4 5">
    <name type="scientific">Arachis hypogaea</name>
    <name type="common">Peanut</name>
    <dbReference type="NCBI Taxonomy" id="3818"/>
    <lineage>
        <taxon>Eukaryota</taxon>
        <taxon>Viridiplantae</taxon>
        <taxon>Streptophyta</taxon>
        <taxon>Embryophyta</taxon>
        <taxon>Tracheophyta</taxon>
        <taxon>Spermatophyta</taxon>
        <taxon>Magnoliopsida</taxon>
        <taxon>eudicotyledons</taxon>
        <taxon>Gunneridae</taxon>
        <taxon>Pentapetalae</taxon>
        <taxon>rosids</taxon>
        <taxon>fabids</taxon>
        <taxon>Fabales</taxon>
        <taxon>Fabaceae</taxon>
        <taxon>Papilionoideae</taxon>
        <taxon>50 kb inversion clade</taxon>
        <taxon>dalbergioids sensu lato</taxon>
        <taxon>Dalbergieae</taxon>
        <taxon>Pterocarpus clade</taxon>
        <taxon>Arachis</taxon>
    </lineage>
</organism>
<keyword evidence="5" id="KW-1185">Reference proteome</keyword>
<keyword evidence="1" id="KW-0547">Nucleotide-binding</keyword>
<evidence type="ECO:0008006" key="6">
    <source>
        <dbReference type="Google" id="ProtNLM"/>
    </source>
</evidence>
<keyword evidence="2" id="KW-0067">ATP-binding</keyword>
<feature type="compositionally biased region" description="Low complexity" evidence="3">
    <location>
        <begin position="141"/>
        <end position="150"/>
    </location>
</feature>
<evidence type="ECO:0000256" key="2">
    <source>
        <dbReference type="ARBA" id="ARBA00022840"/>
    </source>
</evidence>